<feature type="region of interest" description="Disordered" evidence="1">
    <location>
        <begin position="57"/>
        <end position="76"/>
    </location>
</feature>
<evidence type="ECO:0000256" key="1">
    <source>
        <dbReference type="SAM" id="MobiDB-lite"/>
    </source>
</evidence>
<comment type="caution">
    <text evidence="3">The sequence shown here is derived from an EMBL/GenBank/DDBJ whole genome shotgun (WGS) entry which is preliminary data.</text>
</comment>
<keyword evidence="4" id="KW-1185">Reference proteome</keyword>
<dbReference type="Proteomes" id="UP001054945">
    <property type="component" value="Unassembled WGS sequence"/>
</dbReference>
<protein>
    <submittedName>
        <fullName evidence="3">Uncharacterized protein</fullName>
    </submittedName>
</protein>
<keyword evidence="2" id="KW-0812">Transmembrane</keyword>
<evidence type="ECO:0000256" key="2">
    <source>
        <dbReference type="SAM" id="Phobius"/>
    </source>
</evidence>
<accession>A0AAV4RJT2</accession>
<keyword evidence="2" id="KW-1133">Transmembrane helix</keyword>
<sequence>MEPRYLMLFFVILPALAYALILSYSILHDILEDQYLRSKLPFGMSLDKTKKSSDTLLTINDDPYEREEGTNMSYRPPYRQNRITLIIHH</sequence>
<evidence type="ECO:0000313" key="3">
    <source>
        <dbReference type="EMBL" id="GIY20591.1"/>
    </source>
</evidence>
<reference evidence="3 4" key="1">
    <citation type="submission" date="2021-06" db="EMBL/GenBank/DDBJ databases">
        <title>Caerostris extrusa draft genome.</title>
        <authorList>
            <person name="Kono N."/>
            <person name="Arakawa K."/>
        </authorList>
    </citation>
    <scope>NUCLEOTIDE SEQUENCE [LARGE SCALE GENOMIC DNA]</scope>
</reference>
<proteinExistence type="predicted"/>
<name>A0AAV4RJT2_CAEEX</name>
<gene>
    <name evidence="3" type="ORF">CEXT_794051</name>
</gene>
<organism evidence="3 4">
    <name type="scientific">Caerostris extrusa</name>
    <name type="common">Bark spider</name>
    <name type="synonym">Caerostris bankana</name>
    <dbReference type="NCBI Taxonomy" id="172846"/>
    <lineage>
        <taxon>Eukaryota</taxon>
        <taxon>Metazoa</taxon>
        <taxon>Ecdysozoa</taxon>
        <taxon>Arthropoda</taxon>
        <taxon>Chelicerata</taxon>
        <taxon>Arachnida</taxon>
        <taxon>Araneae</taxon>
        <taxon>Araneomorphae</taxon>
        <taxon>Entelegynae</taxon>
        <taxon>Araneoidea</taxon>
        <taxon>Araneidae</taxon>
        <taxon>Caerostris</taxon>
    </lineage>
</organism>
<evidence type="ECO:0000313" key="4">
    <source>
        <dbReference type="Proteomes" id="UP001054945"/>
    </source>
</evidence>
<dbReference type="AlphaFoldDB" id="A0AAV4RJT2"/>
<keyword evidence="2" id="KW-0472">Membrane</keyword>
<feature type="transmembrane region" description="Helical" evidence="2">
    <location>
        <begin position="6"/>
        <end position="27"/>
    </location>
</feature>
<dbReference type="EMBL" id="BPLR01007911">
    <property type="protein sequence ID" value="GIY20591.1"/>
    <property type="molecule type" value="Genomic_DNA"/>
</dbReference>